<name>A0A087EB87_9BIFI</name>
<dbReference type="eggNOG" id="COG3464">
    <property type="taxonomic scope" value="Bacteria"/>
</dbReference>
<dbReference type="PANTHER" id="PTHR33498:SF1">
    <property type="entry name" value="TRANSPOSASE FOR INSERTION SEQUENCE ELEMENT IS1557"/>
    <property type="match status" value="1"/>
</dbReference>
<dbReference type="InterPro" id="IPR029261">
    <property type="entry name" value="Transposase_Znf"/>
</dbReference>
<feature type="domain" description="Transposase IS204/IS1001/IS1096/IS1165 helix-turn-helix" evidence="2">
    <location>
        <begin position="100"/>
        <end position="147"/>
    </location>
</feature>
<dbReference type="InterPro" id="IPR047951">
    <property type="entry name" value="Transpos_ISL3"/>
</dbReference>
<dbReference type="Proteomes" id="UP000029055">
    <property type="component" value="Unassembled WGS sequence"/>
</dbReference>
<dbReference type="NCBIfam" id="NF033550">
    <property type="entry name" value="transpos_ISL3"/>
    <property type="match status" value="1"/>
</dbReference>
<evidence type="ECO:0000259" key="1">
    <source>
        <dbReference type="Pfam" id="PF01610"/>
    </source>
</evidence>
<keyword evidence="5" id="KW-1185">Reference proteome</keyword>
<evidence type="ECO:0000313" key="4">
    <source>
        <dbReference type="EMBL" id="KFJ05038.1"/>
    </source>
</evidence>
<protein>
    <submittedName>
        <fullName evidence="4">Transposase</fullName>
    </submittedName>
</protein>
<evidence type="ECO:0000259" key="3">
    <source>
        <dbReference type="Pfam" id="PF14690"/>
    </source>
</evidence>
<evidence type="ECO:0000259" key="2">
    <source>
        <dbReference type="Pfam" id="PF13542"/>
    </source>
</evidence>
<dbReference type="PANTHER" id="PTHR33498">
    <property type="entry name" value="TRANSPOSASE FOR INSERTION SEQUENCE ELEMENT IS1557"/>
    <property type="match status" value="1"/>
</dbReference>
<dbReference type="AlphaFoldDB" id="A0A087EB87"/>
<sequence length="411" mass="46529">MDTANLFTAALQLPDPWKVGSVQFRDVEDGGRELHMGIGFEPGSRFPCPQDGCVQADCMVHDTRERVWRHLDFFRYKAFIHAAVPRVICSQHGVGTVGAPWARPGSGFTLLFEAWAVELAKHMPVSVLAGLVGQSDTRLWRFIAHYAQEARRLLDCTGAEAIGIDETSRKGHGYITVVADPAEHDVVDVTPGKDSSTVERFARDFMDHNGVPEYVRSVTCDMSLGLQKGVREHLPNARRIVDRFHVIKHANEAVDEVGKTQGRGNKLLKKTKYLWLGNERSLSPARLQTKRNLMRQRLKTARACRMRETLRDIYQDSQSPAGAYGGLTRLCSWMTRSRLEPMKRFAALIRRHCHEIMAYFHHPYANAILEGLNSIIQNIKRRARGLRNMDYFATMIYLNSSNLDLKAVTTN</sequence>
<dbReference type="Pfam" id="PF14690">
    <property type="entry name" value="Zn_ribbon_ISL3"/>
    <property type="match status" value="1"/>
</dbReference>
<dbReference type="InterPro" id="IPR002560">
    <property type="entry name" value="Transposase_DDE"/>
</dbReference>
<evidence type="ECO:0000313" key="5">
    <source>
        <dbReference type="Proteomes" id="UP000029055"/>
    </source>
</evidence>
<dbReference type="RefSeq" id="WP_024463771.1">
    <property type="nucleotide sequence ID" value="NZ_CP062939.1"/>
</dbReference>
<dbReference type="Pfam" id="PF01610">
    <property type="entry name" value="DDE_Tnp_ISL3"/>
    <property type="match status" value="1"/>
</dbReference>
<dbReference type="InterPro" id="IPR032877">
    <property type="entry name" value="Transposase_HTH"/>
</dbReference>
<feature type="domain" description="Transposase IS204/IS1001/IS1096/IS1165 zinc-finger" evidence="3">
    <location>
        <begin position="46"/>
        <end position="92"/>
    </location>
</feature>
<dbReference type="STRING" id="77635.BISU_1567"/>
<comment type="caution">
    <text evidence="4">The sequence shown here is derived from an EMBL/GenBank/DDBJ whole genome shotgun (WGS) entry which is preliminary data.</text>
</comment>
<dbReference type="Pfam" id="PF13542">
    <property type="entry name" value="HTH_Tnp_ISL3"/>
    <property type="match status" value="1"/>
</dbReference>
<accession>A0A087EB87</accession>
<proteinExistence type="predicted"/>
<organism evidence="4 5">
    <name type="scientific">Bifidobacterium subtile</name>
    <dbReference type="NCBI Taxonomy" id="77635"/>
    <lineage>
        <taxon>Bacteria</taxon>
        <taxon>Bacillati</taxon>
        <taxon>Actinomycetota</taxon>
        <taxon>Actinomycetes</taxon>
        <taxon>Bifidobacteriales</taxon>
        <taxon>Bifidobacteriaceae</taxon>
        <taxon>Bifidobacterium</taxon>
    </lineage>
</organism>
<reference evidence="4 5" key="1">
    <citation type="submission" date="2014-03" db="EMBL/GenBank/DDBJ databases">
        <title>Genomics of Bifidobacteria.</title>
        <authorList>
            <person name="Ventura M."/>
            <person name="Milani C."/>
            <person name="Lugli G.A."/>
        </authorList>
    </citation>
    <scope>NUCLEOTIDE SEQUENCE [LARGE SCALE GENOMIC DNA]</scope>
    <source>
        <strain evidence="4 5">LMG 11597</strain>
    </source>
</reference>
<dbReference type="EMBL" id="JGZR01000002">
    <property type="protein sequence ID" value="KFJ05038.1"/>
    <property type="molecule type" value="Genomic_DNA"/>
</dbReference>
<feature type="domain" description="Transposase IS204/IS1001/IS1096/IS1165 DDE" evidence="1">
    <location>
        <begin position="162"/>
        <end position="396"/>
    </location>
</feature>
<dbReference type="OrthoDB" id="3238779at2"/>
<gene>
    <name evidence="4" type="ORF">BISU_1567</name>
</gene>